<protein>
    <recommendedName>
        <fullName evidence="2">B box-type domain-containing protein</fullName>
    </recommendedName>
</protein>
<sequence length="321" mass="37320">MAPPQKKLKISADPQELWELNLCVACKNRLNATSKILKCLHGMCQRCFKLNSKVPGHCVCKCGKETGLSTGFINYSIYCEKFDESTLRNNYMNQEYQKKDDEPYRTKAPCPNCVDKYIELYCITCKTFHCALCQLMDHRSHEFKNIDAVMEEIRSNLCKNKVDLWIRAELWRSEKRMHNYVELYYKENIEKSTKTCLKLDRLKKKCNFYLNFAESVLNKQKNADLDITHFVNKQLENLRIDFTDDISKLDSTNPTINLKAKLDNTLHELNKSVSKIIIYNPHYGEGINEIIKTMSITSCPGYLKATIVSFKTVQVQNTTNT</sequence>
<evidence type="ECO:0000313" key="4">
    <source>
        <dbReference type="Proteomes" id="UP001160148"/>
    </source>
</evidence>
<reference evidence="3 4" key="1">
    <citation type="submission" date="2023-01" db="EMBL/GenBank/DDBJ databases">
        <authorList>
            <person name="Whitehead M."/>
        </authorList>
    </citation>
    <scope>NUCLEOTIDE SEQUENCE [LARGE SCALE GENOMIC DNA]</scope>
</reference>
<keyword evidence="1" id="KW-0862">Zinc</keyword>
<evidence type="ECO:0000256" key="1">
    <source>
        <dbReference type="PROSITE-ProRule" id="PRU00024"/>
    </source>
</evidence>
<dbReference type="EMBL" id="CARXXK010000002">
    <property type="protein sequence ID" value="CAI6355922.1"/>
    <property type="molecule type" value="Genomic_DNA"/>
</dbReference>
<organism evidence="3 4">
    <name type="scientific">Macrosiphum euphorbiae</name>
    <name type="common">potato aphid</name>
    <dbReference type="NCBI Taxonomy" id="13131"/>
    <lineage>
        <taxon>Eukaryota</taxon>
        <taxon>Metazoa</taxon>
        <taxon>Ecdysozoa</taxon>
        <taxon>Arthropoda</taxon>
        <taxon>Hexapoda</taxon>
        <taxon>Insecta</taxon>
        <taxon>Pterygota</taxon>
        <taxon>Neoptera</taxon>
        <taxon>Paraneoptera</taxon>
        <taxon>Hemiptera</taxon>
        <taxon>Sternorrhyncha</taxon>
        <taxon>Aphidomorpha</taxon>
        <taxon>Aphidoidea</taxon>
        <taxon>Aphididae</taxon>
        <taxon>Macrosiphini</taxon>
        <taxon>Macrosiphum</taxon>
    </lineage>
</organism>
<comment type="caution">
    <text evidence="3">The sequence shown here is derived from an EMBL/GenBank/DDBJ whole genome shotgun (WGS) entry which is preliminary data.</text>
</comment>
<keyword evidence="1" id="KW-0479">Metal-binding</keyword>
<dbReference type="AlphaFoldDB" id="A0AAV0WJW3"/>
<proteinExistence type="predicted"/>
<dbReference type="SUPFAM" id="SSF57845">
    <property type="entry name" value="B-box zinc-binding domain"/>
    <property type="match status" value="1"/>
</dbReference>
<keyword evidence="4" id="KW-1185">Reference proteome</keyword>
<dbReference type="GO" id="GO:0008270">
    <property type="term" value="F:zinc ion binding"/>
    <property type="evidence" value="ECO:0007669"/>
    <property type="project" value="UniProtKB-KW"/>
</dbReference>
<feature type="domain" description="B box-type" evidence="2">
    <location>
        <begin position="105"/>
        <end position="146"/>
    </location>
</feature>
<name>A0AAV0WJW3_9HEMI</name>
<dbReference type="Gene3D" id="3.30.160.60">
    <property type="entry name" value="Classic Zinc Finger"/>
    <property type="match status" value="1"/>
</dbReference>
<dbReference type="InterPro" id="IPR000315">
    <property type="entry name" value="Znf_B-box"/>
</dbReference>
<keyword evidence="1" id="KW-0863">Zinc-finger</keyword>
<dbReference type="Proteomes" id="UP001160148">
    <property type="component" value="Unassembled WGS sequence"/>
</dbReference>
<dbReference type="PROSITE" id="PS50119">
    <property type="entry name" value="ZF_BBOX"/>
    <property type="match status" value="1"/>
</dbReference>
<evidence type="ECO:0000313" key="3">
    <source>
        <dbReference type="EMBL" id="CAI6355922.1"/>
    </source>
</evidence>
<evidence type="ECO:0000259" key="2">
    <source>
        <dbReference type="PROSITE" id="PS50119"/>
    </source>
</evidence>
<accession>A0AAV0WJW3</accession>
<gene>
    <name evidence="3" type="ORF">MEUPH1_LOCUS11721</name>
</gene>